<dbReference type="InterPro" id="IPR021124">
    <property type="entry name" value="CRISPR-assoc_prot_Cas5"/>
</dbReference>
<accession>A0A378FSU6</accession>
<keyword evidence="1" id="KW-0051">Antiviral defense</keyword>
<evidence type="ECO:0000256" key="1">
    <source>
        <dbReference type="ARBA" id="ARBA00023118"/>
    </source>
</evidence>
<proteinExistence type="predicted"/>
<dbReference type="NCBIfam" id="TIGR01868">
    <property type="entry name" value="casD_Cas5e"/>
    <property type="match status" value="1"/>
</dbReference>
<dbReference type="Proteomes" id="UP000255167">
    <property type="component" value="Unassembled WGS sequence"/>
</dbReference>
<dbReference type="GO" id="GO:0043571">
    <property type="term" value="P:maintenance of CRISPR repeat elements"/>
    <property type="evidence" value="ECO:0007669"/>
    <property type="project" value="InterPro"/>
</dbReference>
<dbReference type="InterPro" id="IPR010147">
    <property type="entry name" value="CRISPR-assoc_prot_CasD"/>
</dbReference>
<evidence type="ECO:0000313" key="2">
    <source>
        <dbReference type="EMBL" id="STW46238.1"/>
    </source>
</evidence>
<dbReference type="Gene3D" id="3.30.70.2660">
    <property type="match status" value="1"/>
</dbReference>
<dbReference type="GO" id="GO:0051607">
    <property type="term" value="P:defense response to virus"/>
    <property type="evidence" value="ECO:0007669"/>
    <property type="project" value="UniProtKB-KW"/>
</dbReference>
<gene>
    <name evidence="2" type="ORF">NCTC9617_02748</name>
</gene>
<dbReference type="GO" id="GO:0003723">
    <property type="term" value="F:RNA binding"/>
    <property type="evidence" value="ECO:0007669"/>
    <property type="project" value="InterPro"/>
</dbReference>
<dbReference type="InterPro" id="IPR013422">
    <property type="entry name" value="CRISPR-assoc_prot_Cas5_N"/>
</dbReference>
<dbReference type="AlphaFoldDB" id="A0A378FSU6"/>
<organism evidence="2 3">
    <name type="scientific">Klebsiella pneumoniae</name>
    <dbReference type="NCBI Taxonomy" id="573"/>
    <lineage>
        <taxon>Bacteria</taxon>
        <taxon>Pseudomonadati</taxon>
        <taxon>Pseudomonadota</taxon>
        <taxon>Gammaproteobacteria</taxon>
        <taxon>Enterobacterales</taxon>
        <taxon>Enterobacteriaceae</taxon>
        <taxon>Klebsiella/Raoultella group</taxon>
        <taxon>Klebsiella</taxon>
        <taxon>Klebsiella pneumoniae complex</taxon>
    </lineage>
</organism>
<dbReference type="NCBIfam" id="TIGR02593">
    <property type="entry name" value="CRISPR_cas5"/>
    <property type="match status" value="1"/>
</dbReference>
<protein>
    <submittedName>
        <fullName evidence="2">CRISPR-associated protein Cas5 family</fullName>
    </submittedName>
</protein>
<dbReference type="Pfam" id="PF09704">
    <property type="entry name" value="Cas_Cas5d"/>
    <property type="match status" value="1"/>
</dbReference>
<reference evidence="2 3" key="1">
    <citation type="submission" date="2018-06" db="EMBL/GenBank/DDBJ databases">
        <authorList>
            <consortium name="Pathogen Informatics"/>
            <person name="Doyle S."/>
        </authorList>
    </citation>
    <scope>NUCLEOTIDE SEQUENCE [LARGE SCALE GENOMIC DNA]</scope>
    <source>
        <strain evidence="2 3">NCTC9617</strain>
    </source>
</reference>
<evidence type="ECO:0000313" key="3">
    <source>
        <dbReference type="Proteomes" id="UP000255167"/>
    </source>
</evidence>
<sequence>MKEYLVFQLYAPLASWGEEASGEIRHSAAVPTRSALLGLVAAALGIRRDEEERLNTFNQHYHLAVHALASQERWLRDYHTVSAPRENKKYRYFTRRDELTLAPDEIGTLISQREYRCDGYWHVALSATAGAPYALTALREALLTPLFSRFISEESLVR</sequence>
<name>A0A378FSU6_KLEPN</name>
<dbReference type="EMBL" id="UGNC01000005">
    <property type="protein sequence ID" value="STW46238.1"/>
    <property type="molecule type" value="Genomic_DNA"/>
</dbReference>